<dbReference type="RefSeq" id="WP_070946585.1">
    <property type="nucleotide sequence ID" value="NZ_MLCL01000011.1"/>
</dbReference>
<keyword evidence="1 2" id="KW-0238">DNA-binding</keyword>
<reference evidence="4 5" key="1">
    <citation type="submission" date="2016-10" db="EMBL/GenBank/DDBJ databases">
        <title>Evaluation of Human, Animal and Environmental Mycobacterium chelonae Isolates by Core Genome Phylogenomic Analysis, Targeted Gene Comparison, and Anti-microbial Susceptibility Patterns: A Tale of Mistaken Identities.</title>
        <authorList>
            <person name="Fogelson S.B."/>
            <person name="Camus A.C."/>
            <person name="Lorenz W."/>
            <person name="Vasireddy R."/>
            <person name="Vasireddy S."/>
            <person name="Smith T."/>
            <person name="Brown-Elliott B.A."/>
            <person name="Wallace R.J.Jr."/>
            <person name="Hasan N.A."/>
            <person name="Reischl U."/>
            <person name="Sanchez S."/>
        </authorList>
    </citation>
    <scope>NUCLEOTIDE SEQUENCE [LARGE SCALE GENOMIC DNA]</scope>
    <source>
        <strain evidence="4 5">24999</strain>
    </source>
</reference>
<dbReference type="GO" id="GO:0003677">
    <property type="term" value="F:DNA binding"/>
    <property type="evidence" value="ECO:0007669"/>
    <property type="project" value="UniProtKB-UniRule"/>
</dbReference>
<dbReference type="InterPro" id="IPR041483">
    <property type="entry name" value="TetR_C_34"/>
</dbReference>
<dbReference type="PROSITE" id="PS50977">
    <property type="entry name" value="HTH_TETR_2"/>
    <property type="match status" value="1"/>
</dbReference>
<dbReference type="EMBL" id="MLHV01000031">
    <property type="protein sequence ID" value="OHT92204.1"/>
    <property type="molecule type" value="Genomic_DNA"/>
</dbReference>
<evidence type="ECO:0000313" key="4">
    <source>
        <dbReference type="EMBL" id="OHT92204.1"/>
    </source>
</evidence>
<sequence>MPESAPPFQRARNAVQRQDRLTQLLAATRECLRHTGAATLTLGDVAAAAGLAKSGILRYVRSREALLLRVMYDEHLDWIETLAGELRTVTPATALARTLAERPLLCDLIAASPVLINRLGPEDLPELPAQAHDAQQRLGAALRPALPLSDAQLASLTAAIHAFTGTAWAWTRPGAAGHDAMVTDFEGTVRGLLGVFIAGLQS</sequence>
<dbReference type="InterPro" id="IPR009057">
    <property type="entry name" value="Homeodomain-like_sf"/>
</dbReference>
<keyword evidence="5" id="KW-1185">Reference proteome</keyword>
<comment type="caution">
    <text evidence="4">The sequence shown here is derived from an EMBL/GenBank/DDBJ whole genome shotgun (WGS) entry which is preliminary data.</text>
</comment>
<dbReference type="Pfam" id="PF17929">
    <property type="entry name" value="TetR_C_34"/>
    <property type="match status" value="1"/>
</dbReference>
<gene>
    <name evidence="4" type="ORF">BKG61_24990</name>
</gene>
<dbReference type="Gene3D" id="1.10.357.10">
    <property type="entry name" value="Tetracycline Repressor, domain 2"/>
    <property type="match status" value="1"/>
</dbReference>
<evidence type="ECO:0000313" key="5">
    <source>
        <dbReference type="Proteomes" id="UP000179636"/>
    </source>
</evidence>
<feature type="DNA-binding region" description="H-T-H motif" evidence="2">
    <location>
        <begin position="41"/>
        <end position="60"/>
    </location>
</feature>
<evidence type="ECO:0000259" key="3">
    <source>
        <dbReference type="PROSITE" id="PS50977"/>
    </source>
</evidence>
<evidence type="ECO:0000256" key="1">
    <source>
        <dbReference type="ARBA" id="ARBA00023125"/>
    </source>
</evidence>
<accession>A0A1Q9WGX8</accession>
<dbReference type="Pfam" id="PF00440">
    <property type="entry name" value="TetR_N"/>
    <property type="match status" value="1"/>
</dbReference>
<dbReference type="InterPro" id="IPR001647">
    <property type="entry name" value="HTH_TetR"/>
</dbReference>
<dbReference type="AlphaFoldDB" id="A0A1S1JUD8"/>
<protein>
    <submittedName>
        <fullName evidence="4">TetR family transcriptional regulator</fullName>
    </submittedName>
</protein>
<feature type="domain" description="HTH tetR-type" evidence="3">
    <location>
        <begin position="18"/>
        <end position="78"/>
    </location>
</feature>
<dbReference type="STRING" id="1908205.BKG60_03210"/>
<organism evidence="4 5">
    <name type="scientific">Mycobacterium syngnathidarum</name>
    <dbReference type="NCBI Taxonomy" id="1908205"/>
    <lineage>
        <taxon>Bacteria</taxon>
        <taxon>Bacillati</taxon>
        <taxon>Actinomycetota</taxon>
        <taxon>Actinomycetes</taxon>
        <taxon>Mycobacteriales</taxon>
        <taxon>Mycobacteriaceae</taxon>
        <taxon>Mycobacterium</taxon>
    </lineage>
</organism>
<accession>A0A1S1JUD8</accession>
<name>A0A1S1JUD8_9MYCO</name>
<proteinExistence type="predicted"/>
<dbReference type="OrthoDB" id="6637160at2"/>
<dbReference type="SUPFAM" id="SSF46689">
    <property type="entry name" value="Homeodomain-like"/>
    <property type="match status" value="1"/>
</dbReference>
<evidence type="ECO:0000256" key="2">
    <source>
        <dbReference type="PROSITE-ProRule" id="PRU00335"/>
    </source>
</evidence>
<dbReference type="Proteomes" id="UP000179636">
    <property type="component" value="Unassembled WGS sequence"/>
</dbReference>